<comment type="caution">
    <text evidence="2">The sequence shown here is derived from an EMBL/GenBank/DDBJ whole genome shotgun (WGS) entry which is preliminary data.</text>
</comment>
<dbReference type="EMBL" id="MU007072">
    <property type="protein sequence ID" value="KAF2424941.1"/>
    <property type="molecule type" value="Genomic_DNA"/>
</dbReference>
<gene>
    <name evidence="2" type="ORF">EJ08DRAFT_700580</name>
</gene>
<organism evidence="2 3">
    <name type="scientific">Tothia fuscella</name>
    <dbReference type="NCBI Taxonomy" id="1048955"/>
    <lineage>
        <taxon>Eukaryota</taxon>
        <taxon>Fungi</taxon>
        <taxon>Dikarya</taxon>
        <taxon>Ascomycota</taxon>
        <taxon>Pezizomycotina</taxon>
        <taxon>Dothideomycetes</taxon>
        <taxon>Pleosporomycetidae</taxon>
        <taxon>Venturiales</taxon>
        <taxon>Cylindrosympodiaceae</taxon>
        <taxon>Tothia</taxon>
    </lineage>
</organism>
<feature type="region of interest" description="Disordered" evidence="1">
    <location>
        <begin position="1"/>
        <end position="52"/>
    </location>
</feature>
<evidence type="ECO:0000313" key="3">
    <source>
        <dbReference type="Proteomes" id="UP000800235"/>
    </source>
</evidence>
<sequence length="252" mass="27561">MRQPTRPKQHQPASPHTSPCNNTAQPLQENNPPAVAPREGSRADSDGASDEEVEVPEYFIPASELHKAQFLPRRILVPKSVRRRLRSPSVELDENAPDSNYPPGALEDMKKMNYGRALCTCDPITITCQREGDCGNCAACAKPEVNKNTRPLPRHFQVQNPDASCTCNGNCKCNSDSKGCLCGNNCGCGGRCGGPDEAFVVLHSKTNTLGKYLIEDKEVLKFECDGKSVISYQKSTDGFDSDEEIDGFIIVK</sequence>
<feature type="compositionally biased region" description="Polar residues" evidence="1">
    <location>
        <begin position="11"/>
        <end position="31"/>
    </location>
</feature>
<dbReference type="AlphaFoldDB" id="A0A9P4NJY2"/>
<dbReference type="Proteomes" id="UP000800235">
    <property type="component" value="Unassembled WGS sequence"/>
</dbReference>
<evidence type="ECO:0000313" key="2">
    <source>
        <dbReference type="EMBL" id="KAF2424941.1"/>
    </source>
</evidence>
<accession>A0A9P4NJY2</accession>
<name>A0A9P4NJY2_9PEZI</name>
<protein>
    <submittedName>
        <fullName evidence="2">Uncharacterized protein</fullName>
    </submittedName>
</protein>
<keyword evidence="3" id="KW-1185">Reference proteome</keyword>
<evidence type="ECO:0000256" key="1">
    <source>
        <dbReference type="SAM" id="MobiDB-lite"/>
    </source>
</evidence>
<reference evidence="2" key="1">
    <citation type="journal article" date="2020" name="Stud. Mycol.">
        <title>101 Dothideomycetes genomes: a test case for predicting lifestyles and emergence of pathogens.</title>
        <authorList>
            <person name="Haridas S."/>
            <person name="Albert R."/>
            <person name="Binder M."/>
            <person name="Bloem J."/>
            <person name="Labutti K."/>
            <person name="Salamov A."/>
            <person name="Andreopoulos B."/>
            <person name="Baker S."/>
            <person name="Barry K."/>
            <person name="Bills G."/>
            <person name="Bluhm B."/>
            <person name="Cannon C."/>
            <person name="Castanera R."/>
            <person name="Culley D."/>
            <person name="Daum C."/>
            <person name="Ezra D."/>
            <person name="Gonzalez J."/>
            <person name="Henrissat B."/>
            <person name="Kuo A."/>
            <person name="Liang C."/>
            <person name="Lipzen A."/>
            <person name="Lutzoni F."/>
            <person name="Magnuson J."/>
            <person name="Mondo S."/>
            <person name="Nolan M."/>
            <person name="Ohm R."/>
            <person name="Pangilinan J."/>
            <person name="Park H.-J."/>
            <person name="Ramirez L."/>
            <person name="Alfaro M."/>
            <person name="Sun H."/>
            <person name="Tritt A."/>
            <person name="Yoshinaga Y."/>
            <person name="Zwiers L.-H."/>
            <person name="Turgeon B."/>
            <person name="Goodwin S."/>
            <person name="Spatafora J."/>
            <person name="Crous P."/>
            <person name="Grigoriev I."/>
        </authorList>
    </citation>
    <scope>NUCLEOTIDE SEQUENCE</scope>
    <source>
        <strain evidence="2">CBS 130266</strain>
    </source>
</reference>
<proteinExistence type="predicted"/>